<dbReference type="PANTHER" id="PTHR24291">
    <property type="entry name" value="CYTOCHROME P450 FAMILY 4"/>
    <property type="match status" value="1"/>
</dbReference>
<keyword evidence="11" id="KW-0812">Transmembrane</keyword>
<keyword evidence="10" id="KW-0560">Oxidoreductase</keyword>
<evidence type="ECO:0000313" key="12">
    <source>
        <dbReference type="EMBL" id="KZS12294.1"/>
    </source>
</evidence>
<evidence type="ECO:0000256" key="1">
    <source>
        <dbReference type="ARBA" id="ARBA00001971"/>
    </source>
</evidence>
<accession>A0A164VGA7</accession>
<comment type="cofactor">
    <cofactor evidence="1 9">
        <name>heme</name>
        <dbReference type="ChEBI" id="CHEBI:30413"/>
    </cofactor>
</comment>
<evidence type="ECO:0000256" key="5">
    <source>
        <dbReference type="ARBA" id="ARBA00022824"/>
    </source>
</evidence>
<dbReference type="InterPro" id="IPR036396">
    <property type="entry name" value="Cyt_P450_sf"/>
</dbReference>
<dbReference type="STRING" id="35525.A0A164VGA7"/>
<feature type="binding site" description="axial binding residue" evidence="9">
    <location>
        <position position="472"/>
    </location>
    <ligand>
        <name>heme</name>
        <dbReference type="ChEBI" id="CHEBI:30413"/>
    </ligand>
    <ligandPart>
        <name>Fe</name>
        <dbReference type="ChEBI" id="CHEBI:18248"/>
    </ligandPart>
</feature>
<protein>
    <recommendedName>
        <fullName evidence="14">Cytochrome p450</fullName>
    </recommendedName>
</protein>
<evidence type="ECO:0000256" key="11">
    <source>
        <dbReference type="SAM" id="Phobius"/>
    </source>
</evidence>
<keyword evidence="13" id="KW-1185">Reference proteome</keyword>
<keyword evidence="11" id="KW-1133">Transmembrane helix</keyword>
<keyword evidence="4 9" id="KW-0349">Heme</keyword>
<dbReference type="PROSITE" id="PS00086">
    <property type="entry name" value="CYTOCHROME_P450"/>
    <property type="match status" value="1"/>
</dbReference>
<name>A0A164VGA7_9CRUS</name>
<dbReference type="SUPFAM" id="SSF48264">
    <property type="entry name" value="Cytochrome P450"/>
    <property type="match status" value="1"/>
</dbReference>
<keyword evidence="8 11" id="KW-0472">Membrane</keyword>
<comment type="similarity">
    <text evidence="3 10">Belongs to the cytochrome P450 family.</text>
</comment>
<keyword evidence="9 10" id="KW-0479">Metal-binding</keyword>
<feature type="transmembrane region" description="Helical" evidence="11">
    <location>
        <begin position="20"/>
        <end position="39"/>
    </location>
</feature>
<evidence type="ECO:0000256" key="10">
    <source>
        <dbReference type="RuleBase" id="RU000461"/>
    </source>
</evidence>
<dbReference type="GO" id="GO:0004497">
    <property type="term" value="F:monooxygenase activity"/>
    <property type="evidence" value="ECO:0007669"/>
    <property type="project" value="UniProtKB-KW"/>
</dbReference>
<dbReference type="AlphaFoldDB" id="A0A164VGA7"/>
<dbReference type="InterPro" id="IPR002401">
    <property type="entry name" value="Cyt_P450_E_grp-I"/>
</dbReference>
<dbReference type="PANTHER" id="PTHR24291:SF189">
    <property type="entry name" value="CYTOCHROME P450 4C3-RELATED"/>
    <property type="match status" value="1"/>
</dbReference>
<dbReference type="EMBL" id="LRGB01001361">
    <property type="protein sequence ID" value="KZS12294.1"/>
    <property type="molecule type" value="Genomic_DNA"/>
</dbReference>
<dbReference type="InterPro" id="IPR001128">
    <property type="entry name" value="Cyt_P450"/>
</dbReference>
<dbReference type="Gene3D" id="1.10.630.10">
    <property type="entry name" value="Cytochrome P450"/>
    <property type="match status" value="1"/>
</dbReference>
<gene>
    <name evidence="12" type="ORF">APZ42_022383</name>
</gene>
<keyword evidence="7 10" id="KW-0503">Monooxygenase</keyword>
<keyword evidence="6 9" id="KW-0408">Iron</keyword>
<dbReference type="Pfam" id="PF00067">
    <property type="entry name" value="p450"/>
    <property type="match status" value="1"/>
</dbReference>
<reference evidence="12 13" key="1">
    <citation type="submission" date="2016-03" db="EMBL/GenBank/DDBJ databases">
        <title>EvidentialGene: Evidence-directed Construction of Genes on Genomes.</title>
        <authorList>
            <person name="Gilbert D.G."/>
            <person name="Choi J.-H."/>
            <person name="Mockaitis K."/>
            <person name="Colbourne J."/>
            <person name="Pfrender M."/>
        </authorList>
    </citation>
    <scope>NUCLEOTIDE SEQUENCE [LARGE SCALE GENOMIC DNA]</scope>
    <source>
        <strain evidence="12 13">Xinb3</strain>
        <tissue evidence="12">Complete organism</tissue>
    </source>
</reference>
<dbReference type="CDD" id="cd20628">
    <property type="entry name" value="CYP4"/>
    <property type="match status" value="1"/>
</dbReference>
<dbReference type="OrthoDB" id="1470350at2759"/>
<dbReference type="GO" id="GO:0005789">
    <property type="term" value="C:endoplasmic reticulum membrane"/>
    <property type="evidence" value="ECO:0007669"/>
    <property type="project" value="UniProtKB-SubCell"/>
</dbReference>
<evidence type="ECO:0000256" key="7">
    <source>
        <dbReference type="ARBA" id="ARBA00023033"/>
    </source>
</evidence>
<evidence type="ECO:0000313" key="13">
    <source>
        <dbReference type="Proteomes" id="UP000076858"/>
    </source>
</evidence>
<dbReference type="GO" id="GO:0005506">
    <property type="term" value="F:iron ion binding"/>
    <property type="evidence" value="ECO:0007669"/>
    <property type="project" value="InterPro"/>
</dbReference>
<keyword evidence="5" id="KW-0256">Endoplasmic reticulum</keyword>
<evidence type="ECO:0008006" key="14">
    <source>
        <dbReference type="Google" id="ProtNLM"/>
    </source>
</evidence>
<evidence type="ECO:0000256" key="8">
    <source>
        <dbReference type="ARBA" id="ARBA00023136"/>
    </source>
</evidence>
<evidence type="ECO:0000256" key="4">
    <source>
        <dbReference type="ARBA" id="ARBA00022617"/>
    </source>
</evidence>
<evidence type="ECO:0000256" key="3">
    <source>
        <dbReference type="ARBA" id="ARBA00010617"/>
    </source>
</evidence>
<comment type="subcellular location">
    <subcellularLocation>
        <location evidence="2">Endoplasmic reticulum membrane</location>
    </subcellularLocation>
</comment>
<proteinExistence type="inferred from homology"/>
<dbReference type="GO" id="GO:0020037">
    <property type="term" value="F:heme binding"/>
    <property type="evidence" value="ECO:0007669"/>
    <property type="project" value="InterPro"/>
</dbReference>
<organism evidence="12 13">
    <name type="scientific">Daphnia magna</name>
    <dbReference type="NCBI Taxonomy" id="35525"/>
    <lineage>
        <taxon>Eukaryota</taxon>
        <taxon>Metazoa</taxon>
        <taxon>Ecdysozoa</taxon>
        <taxon>Arthropoda</taxon>
        <taxon>Crustacea</taxon>
        <taxon>Branchiopoda</taxon>
        <taxon>Diplostraca</taxon>
        <taxon>Cladocera</taxon>
        <taxon>Anomopoda</taxon>
        <taxon>Daphniidae</taxon>
        <taxon>Daphnia</taxon>
    </lineage>
</organism>
<comment type="caution">
    <text evidence="12">The sequence shown here is derived from an EMBL/GenBank/DDBJ whole genome shotgun (WGS) entry which is preliminary data.</text>
</comment>
<dbReference type="PRINTS" id="PR00385">
    <property type="entry name" value="P450"/>
</dbReference>
<sequence>MLFLLPVHGFYLQWISGLGFNWPTWFVLTSFIVIAWLCWRNSRFVRLISAIPSPKGVPIFGNILQLTVGQVEFLRIVHREWVEKHGPIYCGWGGSRAIVCIASPELMEPILASQKLITKGKEYSYLSSWLGACMFLTTGKRWRSRRRMLTPAFHFQILENFFDVFNDQSRQLIKELEAAAASPADDGSVNVYKILTQCALDIICDSSMGRQVRKREETSGYLHSINRITQLTMERSLRPWLDNDVIFNLTALGRENQRCVKVLHDFTNQVIQDRKKMLNNNNVIDTTISDHEKIEENSSKRRLAFLDLLIQASENGEKLSDDDIREEVDTFMFAGHDTTATAMSWFLYCIARNPDEQKLLFDEVDEIFEHSDRQCTPQDAANLKYLDCCIKETLRMYPSIPGVMRTITEETEIGGYVLPAGLSVALLIYGMHRNPNVYPDPDVFKPERFLPEQSASRHPYAFIPFSAGPRNCIGQKYALFELKVVLSWVLRKFEFSLVDPTSPPVSASSEIVLKPLDGIHLSVKSRQPCSIAV</sequence>
<dbReference type="PRINTS" id="PR00463">
    <property type="entry name" value="EP450I"/>
</dbReference>
<dbReference type="Proteomes" id="UP000076858">
    <property type="component" value="Unassembled WGS sequence"/>
</dbReference>
<dbReference type="GO" id="GO:0016705">
    <property type="term" value="F:oxidoreductase activity, acting on paired donors, with incorporation or reduction of molecular oxygen"/>
    <property type="evidence" value="ECO:0007669"/>
    <property type="project" value="InterPro"/>
</dbReference>
<evidence type="ECO:0000256" key="6">
    <source>
        <dbReference type="ARBA" id="ARBA00023004"/>
    </source>
</evidence>
<dbReference type="InterPro" id="IPR050196">
    <property type="entry name" value="Cytochrome_P450_Monoox"/>
</dbReference>
<evidence type="ECO:0000256" key="9">
    <source>
        <dbReference type="PIRSR" id="PIRSR602401-1"/>
    </source>
</evidence>
<evidence type="ECO:0000256" key="2">
    <source>
        <dbReference type="ARBA" id="ARBA00004586"/>
    </source>
</evidence>
<dbReference type="InterPro" id="IPR017972">
    <property type="entry name" value="Cyt_P450_CS"/>
</dbReference>